<dbReference type="eggNOG" id="COG2852">
    <property type="taxonomic scope" value="Bacteria"/>
</dbReference>
<dbReference type="Pfam" id="PF04480">
    <property type="entry name" value="DUF559"/>
    <property type="match status" value="1"/>
</dbReference>
<feature type="region of interest" description="Disordered" evidence="1">
    <location>
        <begin position="1"/>
        <end position="29"/>
    </location>
</feature>
<dbReference type="InParanoid" id="C8XCA1"/>
<sequence length="291" mass="31818">MRGADLDRPFRGVRVPKVTPSAPTPASPAAPPALLARCVALAVALGGDPIFTHLTAARLWPVPLPPDLVEEDLHIGVVPPARPPRRRGVHAHKLLDPRALVGRRHGCRIVDPATMFCQLASVLPLADLIAVGDALIHAPVYPNPLDDRPWLTQAELAERVAVFRGRGKAVAARAVARIRPGVESRPESLVRVAVVDAGLPEPEVNVSITGSRGEFLGRADLVYRRWRVIVEYDGDQHRTDTRQFDRDVRRLERFAAHGWTVVRITGRAFFGDRAATVARVRHALIAAGWRG</sequence>
<name>C8XCA1_NAKMY</name>
<evidence type="ECO:0000256" key="1">
    <source>
        <dbReference type="SAM" id="MobiDB-lite"/>
    </source>
</evidence>
<dbReference type="EMBL" id="CP001737">
    <property type="protein sequence ID" value="ACV81495.1"/>
    <property type="molecule type" value="Genomic_DNA"/>
</dbReference>
<dbReference type="STRING" id="479431.Namu_5229"/>
<keyword evidence="4" id="KW-1185">Reference proteome</keyword>
<dbReference type="InterPro" id="IPR007569">
    <property type="entry name" value="DUF559"/>
</dbReference>
<reference evidence="3 4" key="2">
    <citation type="journal article" date="2010" name="Stand. Genomic Sci.">
        <title>Complete genome sequence of Nakamurella multipartita type strain (Y-104).</title>
        <authorList>
            <person name="Tice H."/>
            <person name="Mayilraj S."/>
            <person name="Sims D."/>
            <person name="Lapidus A."/>
            <person name="Nolan M."/>
            <person name="Lucas S."/>
            <person name="Glavina Del Rio T."/>
            <person name="Copeland A."/>
            <person name="Cheng J.F."/>
            <person name="Meincke L."/>
            <person name="Bruce D."/>
            <person name="Goodwin L."/>
            <person name="Pitluck S."/>
            <person name="Ivanova N."/>
            <person name="Mavromatis K."/>
            <person name="Ovchinnikova G."/>
            <person name="Pati A."/>
            <person name="Chen A."/>
            <person name="Palaniappan K."/>
            <person name="Land M."/>
            <person name="Hauser L."/>
            <person name="Chang Y.J."/>
            <person name="Jeffries C.D."/>
            <person name="Detter J.C."/>
            <person name="Brettin T."/>
            <person name="Rohde M."/>
            <person name="Goker M."/>
            <person name="Bristow J."/>
            <person name="Eisen J.A."/>
            <person name="Markowitz V."/>
            <person name="Hugenholtz P."/>
            <person name="Kyrpides N.C."/>
            <person name="Klenk H.P."/>
            <person name="Chen F."/>
        </authorList>
    </citation>
    <scope>NUCLEOTIDE SEQUENCE [LARGE SCALE GENOMIC DNA]</scope>
    <source>
        <strain evidence="4">ATCC 700099 / DSM 44233 / CIP 104796 / JCM 9543 / NBRC 105858 / Y-104</strain>
    </source>
</reference>
<dbReference type="Gene3D" id="3.40.960.10">
    <property type="entry name" value="VSR Endonuclease"/>
    <property type="match status" value="1"/>
</dbReference>
<dbReference type="AlphaFoldDB" id="C8XCA1"/>
<dbReference type="KEGG" id="nml:Namu_5229"/>
<evidence type="ECO:0000313" key="4">
    <source>
        <dbReference type="Proteomes" id="UP000002218"/>
    </source>
</evidence>
<dbReference type="SUPFAM" id="SSF52980">
    <property type="entry name" value="Restriction endonuclease-like"/>
    <property type="match status" value="1"/>
</dbReference>
<dbReference type="InterPro" id="IPR011335">
    <property type="entry name" value="Restrct_endonuc-II-like"/>
</dbReference>
<gene>
    <name evidence="3" type="ordered locus">Namu_5229</name>
</gene>
<reference evidence="4" key="1">
    <citation type="submission" date="2009-09" db="EMBL/GenBank/DDBJ databases">
        <title>The complete genome of Nakamurella multipartita DSM 44233.</title>
        <authorList>
            <consortium name="US DOE Joint Genome Institute (JGI-PGF)"/>
            <person name="Lucas S."/>
            <person name="Copeland A."/>
            <person name="Lapidus A."/>
            <person name="Glavina del Rio T."/>
            <person name="Dalin E."/>
            <person name="Tice H."/>
            <person name="Bruce D."/>
            <person name="Goodwin L."/>
            <person name="Pitluck S."/>
            <person name="Kyrpides N."/>
            <person name="Mavromatis K."/>
            <person name="Ivanova N."/>
            <person name="Ovchinnikova G."/>
            <person name="Sims D."/>
            <person name="Meincke L."/>
            <person name="Brettin T."/>
            <person name="Detter J.C."/>
            <person name="Han C."/>
            <person name="Larimer F."/>
            <person name="Land M."/>
            <person name="Hauser L."/>
            <person name="Markowitz V."/>
            <person name="Cheng J.-F."/>
            <person name="Hugenholtz P."/>
            <person name="Woyke T."/>
            <person name="Wu D."/>
            <person name="Klenk H.-P."/>
            <person name="Eisen J.A."/>
        </authorList>
    </citation>
    <scope>NUCLEOTIDE SEQUENCE [LARGE SCALE GENOMIC DNA]</scope>
    <source>
        <strain evidence="4">ATCC 700099 / DSM 44233 / CIP 104796 / JCM 9543 / NBRC 105858 / Y-104</strain>
    </source>
</reference>
<organism evidence="3 4">
    <name type="scientific">Nakamurella multipartita (strain ATCC 700099 / DSM 44233 / CIP 104796 / JCM 9543 / NBRC 105858 / Y-104)</name>
    <name type="common">Microsphaera multipartita</name>
    <dbReference type="NCBI Taxonomy" id="479431"/>
    <lineage>
        <taxon>Bacteria</taxon>
        <taxon>Bacillati</taxon>
        <taxon>Actinomycetota</taxon>
        <taxon>Actinomycetes</taxon>
        <taxon>Nakamurellales</taxon>
        <taxon>Nakamurellaceae</taxon>
        <taxon>Nakamurella</taxon>
    </lineage>
</organism>
<evidence type="ECO:0000259" key="2">
    <source>
        <dbReference type="Pfam" id="PF04480"/>
    </source>
</evidence>
<dbReference type="OrthoDB" id="3173471at2"/>
<feature type="domain" description="DUF559" evidence="2">
    <location>
        <begin position="220"/>
        <end position="280"/>
    </location>
</feature>
<protein>
    <recommendedName>
        <fullName evidence="2">DUF559 domain-containing protein</fullName>
    </recommendedName>
</protein>
<accession>C8XCA1</accession>
<proteinExistence type="predicted"/>
<feature type="compositionally biased region" description="Basic and acidic residues" evidence="1">
    <location>
        <begin position="1"/>
        <end position="10"/>
    </location>
</feature>
<evidence type="ECO:0000313" key="3">
    <source>
        <dbReference type="EMBL" id="ACV81495.1"/>
    </source>
</evidence>
<dbReference type="HOGENOM" id="CLU_052626_5_1_11"/>
<dbReference type="Proteomes" id="UP000002218">
    <property type="component" value="Chromosome"/>
</dbReference>